<organism evidence="1">
    <name type="scientific">Klebsiella pneumoniae</name>
    <dbReference type="NCBI Taxonomy" id="573"/>
    <lineage>
        <taxon>Bacteria</taxon>
        <taxon>Pseudomonadati</taxon>
        <taxon>Pseudomonadota</taxon>
        <taxon>Gammaproteobacteria</taxon>
        <taxon>Enterobacterales</taxon>
        <taxon>Enterobacteriaceae</taxon>
        <taxon>Klebsiella/Raoultella group</taxon>
        <taxon>Klebsiella</taxon>
        <taxon>Klebsiella pneumoniae complex</taxon>
    </lineage>
</organism>
<dbReference type="RefSeq" id="WP_048255576.1">
    <property type="nucleotide sequence ID" value="NZ_CABHDU010000062.1"/>
</dbReference>
<protein>
    <submittedName>
        <fullName evidence="1">Uncharacterized protein</fullName>
    </submittedName>
</protein>
<sequence>MNIKQSRYIRRLEDGTYTIKSDSKLVASRDMCEVCGIKTACPIYKTRASLLEQGASFEINTCARYVPLISFRKPYLGLKEAYFNTMRSGVTWVNRVSENSVVCLVGAENGEIIRFARVAKVFSGPVDKMLKINARFNHLCLGGKTQDEVRTVIQKSYGHFLKEDSLLTVIYLKSLKHEYDWEYHTEEEVRMMEDITPPDNVVSLDELRRRFEEKI</sequence>
<comment type="caution">
    <text evidence="1">The sequence shown here is derived from an EMBL/GenBank/DDBJ whole genome shotgun (WGS) entry which is preliminary data.</text>
</comment>
<proteinExistence type="predicted"/>
<gene>
    <name evidence="1" type="ORF">ETE75_20170</name>
</gene>
<name>A0A483ISS8_KLEPN</name>
<dbReference type="EMBL" id="SDCJ01000016">
    <property type="protein sequence ID" value="TCX36583.1"/>
    <property type="molecule type" value="Genomic_DNA"/>
</dbReference>
<reference evidence="1" key="1">
    <citation type="submission" date="2019-01" db="EMBL/GenBank/DDBJ databases">
        <authorList>
            <person name="Lista F."/>
            <person name="Anselmo A."/>
        </authorList>
    </citation>
    <scope>NUCLEOTIDE SEQUENCE</scope>
    <source>
        <strain evidence="1">13S</strain>
    </source>
</reference>
<dbReference type="AlphaFoldDB" id="A0A483ISS8"/>
<evidence type="ECO:0000313" key="1">
    <source>
        <dbReference type="EMBL" id="TCX36583.1"/>
    </source>
</evidence>
<accession>A0A483ISS8</accession>